<comment type="caution">
    <text evidence="1">The sequence shown here is derived from an EMBL/GenBank/DDBJ whole genome shotgun (WGS) entry which is preliminary data.</text>
</comment>
<dbReference type="RefSeq" id="WP_135280770.1">
    <property type="nucleotide sequence ID" value="NZ_SRIO01000002.1"/>
</dbReference>
<evidence type="ECO:0000313" key="1">
    <source>
        <dbReference type="EMBL" id="TFZ83843.1"/>
    </source>
</evidence>
<protein>
    <submittedName>
        <fullName evidence="1">Uncharacterized protein</fullName>
    </submittedName>
</protein>
<name>A0A4Z0FBG8_9GAMM</name>
<keyword evidence="2" id="KW-1185">Reference proteome</keyword>
<evidence type="ECO:0000313" key="2">
    <source>
        <dbReference type="Proteomes" id="UP000297890"/>
    </source>
</evidence>
<accession>A0A4Z0FBG8</accession>
<dbReference type="EMBL" id="SRIO01000002">
    <property type="protein sequence ID" value="TFZ83843.1"/>
    <property type="molecule type" value="Genomic_DNA"/>
</dbReference>
<reference evidence="1 2" key="1">
    <citation type="journal article" date="2019" name="ISME J.">
        <title>Candidatus Macondimonas diazotrophica, a novel gammaproteobacterial genus dominating crude-oil-contaminated coastal sediments.</title>
        <authorList>
            <person name="Karthikeyan S."/>
            <person name="Konstantinidis K."/>
        </authorList>
    </citation>
    <scope>NUCLEOTIDE SEQUENCE [LARGE SCALE GENOMIC DNA]</scope>
    <source>
        <strain evidence="1 2">KTK01</strain>
    </source>
</reference>
<dbReference type="AlphaFoldDB" id="A0A4Z0FBG8"/>
<proteinExistence type="predicted"/>
<organism evidence="1 2">
    <name type="scientific">Candidatus Macondimonas diazotrophica</name>
    <dbReference type="NCBI Taxonomy" id="2305248"/>
    <lineage>
        <taxon>Bacteria</taxon>
        <taxon>Pseudomonadati</taxon>
        <taxon>Pseudomonadota</taxon>
        <taxon>Gammaproteobacteria</taxon>
        <taxon>Chromatiales</taxon>
        <taxon>Ectothiorhodospiraceae</taxon>
        <taxon>Candidatus Macondimonas</taxon>
    </lineage>
</organism>
<gene>
    <name evidence="1" type="ORF">E4680_02400</name>
</gene>
<dbReference type="Proteomes" id="UP000297890">
    <property type="component" value="Unassembled WGS sequence"/>
</dbReference>
<sequence length="213" mass="24385">MKLNTSTQPTAQHAAGSMLDTFRRMPFFEDAYFHMRASHLTLADGYLRALEEGYRLATAMPEDEMLLGHLSEMWMMGVFDLLHAWREQARVVLTHPGLSDQVSTASVSVEISEQIAGSANLRKVISRLRRDVRYARKLRRYAVAVEQIYKDLREVRELLARYEVLRVHQSAAAAHVRLDPENGSLLYALRTRHGTVRPISRVEIADRLMGLRP</sequence>